<dbReference type="PROSITE" id="PS50003">
    <property type="entry name" value="PH_DOMAIN"/>
    <property type="match status" value="1"/>
</dbReference>
<dbReference type="SUPFAM" id="SSF101447">
    <property type="entry name" value="Formin homology 2 domain (FH2 domain)"/>
    <property type="match status" value="1"/>
</dbReference>
<dbReference type="Proteomes" id="UP000314982">
    <property type="component" value="Unassembled WGS sequence"/>
</dbReference>
<protein>
    <recommendedName>
        <fullName evidence="5">FH2 domain-containing protein</fullName>
    </recommendedName>
</protein>
<dbReference type="InterPro" id="IPR001849">
    <property type="entry name" value="PH_domain"/>
</dbReference>
<evidence type="ECO:0000313" key="4">
    <source>
        <dbReference type="Proteomes" id="UP000314982"/>
    </source>
</evidence>
<dbReference type="SMART" id="SM00498">
    <property type="entry name" value="FH2"/>
    <property type="match status" value="1"/>
</dbReference>
<dbReference type="PANTHER" id="PTHR45725:SF10">
    <property type="entry name" value="FH2 DOMAIN-CONTAINING PROTEIN"/>
    <property type="match status" value="1"/>
</dbReference>
<dbReference type="STRING" id="62062.ENSHHUP00000037822"/>
<evidence type="ECO:0000259" key="1">
    <source>
        <dbReference type="PROSITE" id="PS50003"/>
    </source>
</evidence>
<reference evidence="4" key="1">
    <citation type="submission" date="2018-06" db="EMBL/GenBank/DDBJ databases">
        <title>Genome assembly of Danube salmon.</title>
        <authorList>
            <person name="Macqueen D.J."/>
            <person name="Gundappa M.K."/>
        </authorList>
    </citation>
    <scope>NUCLEOTIDE SEQUENCE [LARGE SCALE GENOMIC DNA]</scope>
</reference>
<dbReference type="InterPro" id="IPR051425">
    <property type="entry name" value="Formin_Homology"/>
</dbReference>
<organism evidence="3 4">
    <name type="scientific">Hucho hucho</name>
    <name type="common">huchen</name>
    <dbReference type="NCBI Taxonomy" id="62062"/>
    <lineage>
        <taxon>Eukaryota</taxon>
        <taxon>Metazoa</taxon>
        <taxon>Chordata</taxon>
        <taxon>Craniata</taxon>
        <taxon>Vertebrata</taxon>
        <taxon>Euteleostomi</taxon>
        <taxon>Actinopterygii</taxon>
        <taxon>Neopterygii</taxon>
        <taxon>Teleostei</taxon>
        <taxon>Protacanthopterygii</taxon>
        <taxon>Salmoniformes</taxon>
        <taxon>Salmonidae</taxon>
        <taxon>Salmoninae</taxon>
        <taxon>Hucho</taxon>
    </lineage>
</organism>
<dbReference type="Ensembl" id="ENSHHUT00000039326.1">
    <property type="protein sequence ID" value="ENSHHUP00000037822.1"/>
    <property type="gene ID" value="ENSHHUG00000023658.1"/>
</dbReference>
<reference evidence="3" key="2">
    <citation type="submission" date="2025-08" db="UniProtKB">
        <authorList>
            <consortium name="Ensembl"/>
        </authorList>
    </citation>
    <scope>IDENTIFICATION</scope>
</reference>
<evidence type="ECO:0000259" key="2">
    <source>
        <dbReference type="PROSITE" id="PS51444"/>
    </source>
</evidence>
<evidence type="ECO:0008006" key="5">
    <source>
        <dbReference type="Google" id="ProtNLM"/>
    </source>
</evidence>
<dbReference type="InterPro" id="IPR015425">
    <property type="entry name" value="FH2_Formin"/>
</dbReference>
<dbReference type="PROSITE" id="PS51444">
    <property type="entry name" value="FH2"/>
    <property type="match status" value="1"/>
</dbReference>
<accession>A0A4W5MHB1</accession>
<feature type="domain" description="PH" evidence="1">
    <location>
        <begin position="184"/>
        <end position="300"/>
    </location>
</feature>
<dbReference type="AlphaFoldDB" id="A0A4W5MHB1"/>
<dbReference type="SMART" id="SM00233">
    <property type="entry name" value="PH"/>
    <property type="match status" value="2"/>
</dbReference>
<reference evidence="3" key="3">
    <citation type="submission" date="2025-09" db="UniProtKB">
        <authorList>
            <consortium name="Ensembl"/>
        </authorList>
    </citation>
    <scope>IDENTIFICATION</scope>
</reference>
<dbReference type="GeneTree" id="ENSGT00940000165811"/>
<dbReference type="PANTHER" id="PTHR45725">
    <property type="entry name" value="FORMIN HOMOLOGY 2 FAMILY MEMBER"/>
    <property type="match status" value="1"/>
</dbReference>
<proteinExistence type="predicted"/>
<name>A0A4W5MHB1_9TELE</name>
<dbReference type="Gene3D" id="1.20.58.2220">
    <property type="entry name" value="Formin, FH2 domain"/>
    <property type="match status" value="1"/>
</dbReference>
<keyword evidence="4" id="KW-1185">Reference proteome</keyword>
<feature type="domain" description="FH2" evidence="2">
    <location>
        <begin position="448"/>
        <end position="821"/>
    </location>
</feature>
<evidence type="ECO:0000313" key="3">
    <source>
        <dbReference type="Ensembl" id="ENSHHUP00000037822.1"/>
    </source>
</evidence>
<sequence length="821" mass="92722">MLPRAGPRNENPSLMDRKGSVAVPQLSNEMQLSIMMKVKSGELTIDDALNQARRSNQEQLKQSLVTEEQQASQYNFSVYKYNRYRWQKRILQIDFNTKMVCSIEKGIVKRQLPFLCVKTCDDGVGAKFSISFRGRHDYELEASSLEDKHKIMQLVNELIYRNIYSLPVEGSEDTCEHPLLPAPKSLREGLLFLQRGGLASFKWVKYEARLHPDQLTLLPISRQRVGADGDMVTSSSLPVVIHFSDGDASVEKPRSCDTFTLLTHKNEYQFRVPVTELSKSTEAIQKERDAWVQAIDKLCLDWKRTSQSEHCYEETRALRIYDNVKDILEDNKSTDGQGLRGTDLVSNADNLSTGENIESKPPASSLPKPCSHVKLLVNVPFPGPVLSPAPAPGSVPGLALVPGFVPVPIPVLAPVLDPVPVPATVPVPIPSVVSAPPFIPMPPPLPFKPSRKPLTERTRAFHWDEVGSDKIEKSCWTRGNSGNIEIDTSRLYEQFGVQDLGTFGGITEPSNNLHIMLNTKVAHNFNIFLKSFHVQPRELKDKLFLVNEGEGGFSDEQITSLRRYVPTPDDVEMYKSYKGSVSEMHVVDQYMMEMCNIPYLNSRLDLLLTLRELPISMEDLKPLINQKIRMCTQLYSSRSFVSVLEYLLAIGNYLNENAGKGKAKGFRLSSLTKLSQLRGIDRKFTLLHALVEQIMLHEPGLATFPQELTEFETVPGASIKGLTAEVDVLKNELQKTIQYKKTYKRRNQGDQHPKFSKDLKMAIEKYNTDLSLLTKRSEEMKKLYTDILVKFGEPMDQDSQELFGLVCQFVNDFKGTHAEIR</sequence>
<dbReference type="Pfam" id="PF02181">
    <property type="entry name" value="FH2"/>
    <property type="match status" value="1"/>
</dbReference>
<dbReference type="InterPro" id="IPR042201">
    <property type="entry name" value="FH2_Formin_sf"/>
</dbReference>